<sequence length="153" mass="17175">MNKALFEETSKTVRYGSVMKSGRLHEVHFAIWTSRSTWKRLEDQLPDTEKQGFLKALENENVKVPPGAEIACLRYRLILIARFRKTAHASPRDPLIHFACDWLSANSEHIKTSHIYPVETTAGPSDEPGTGAKGREPATQEDDGSNKKNTGEK</sequence>
<keyword evidence="3" id="KW-1185">Reference proteome</keyword>
<name>A0ABR1WKL3_9PEZI</name>
<comment type="caution">
    <text evidence="2">The sequence shown here is derived from an EMBL/GenBank/DDBJ whole genome shotgun (WGS) entry which is preliminary data.</text>
</comment>
<evidence type="ECO:0000313" key="2">
    <source>
        <dbReference type="EMBL" id="KAK8084031.1"/>
    </source>
</evidence>
<feature type="compositionally biased region" description="Basic and acidic residues" evidence="1">
    <location>
        <begin position="133"/>
        <end position="153"/>
    </location>
</feature>
<feature type="region of interest" description="Disordered" evidence="1">
    <location>
        <begin position="114"/>
        <end position="153"/>
    </location>
</feature>
<evidence type="ECO:0000256" key="1">
    <source>
        <dbReference type="SAM" id="MobiDB-lite"/>
    </source>
</evidence>
<accession>A0ABR1WKL3</accession>
<reference evidence="2 3" key="1">
    <citation type="submission" date="2023-01" db="EMBL/GenBank/DDBJ databases">
        <title>Analysis of 21 Apiospora genomes using comparative genomics revels a genus with tremendous synthesis potential of carbohydrate active enzymes and secondary metabolites.</title>
        <authorList>
            <person name="Sorensen T."/>
        </authorList>
    </citation>
    <scope>NUCLEOTIDE SEQUENCE [LARGE SCALE GENOMIC DNA]</scope>
    <source>
        <strain evidence="2 3">CBS 83171</strain>
    </source>
</reference>
<organism evidence="2 3">
    <name type="scientific">Apiospora saccharicola</name>
    <dbReference type="NCBI Taxonomy" id="335842"/>
    <lineage>
        <taxon>Eukaryota</taxon>
        <taxon>Fungi</taxon>
        <taxon>Dikarya</taxon>
        <taxon>Ascomycota</taxon>
        <taxon>Pezizomycotina</taxon>
        <taxon>Sordariomycetes</taxon>
        <taxon>Xylariomycetidae</taxon>
        <taxon>Amphisphaeriales</taxon>
        <taxon>Apiosporaceae</taxon>
        <taxon>Apiospora</taxon>
    </lineage>
</organism>
<protein>
    <submittedName>
        <fullName evidence="2">Uncharacterized protein</fullName>
    </submittedName>
</protein>
<dbReference type="EMBL" id="JAQQWM010000001">
    <property type="protein sequence ID" value="KAK8084031.1"/>
    <property type="molecule type" value="Genomic_DNA"/>
</dbReference>
<proteinExistence type="predicted"/>
<dbReference type="Proteomes" id="UP001446871">
    <property type="component" value="Unassembled WGS sequence"/>
</dbReference>
<evidence type="ECO:0000313" key="3">
    <source>
        <dbReference type="Proteomes" id="UP001446871"/>
    </source>
</evidence>
<gene>
    <name evidence="2" type="ORF">PG996_002812</name>
</gene>